<dbReference type="OrthoDB" id="3297424at2"/>
<reference evidence="3 4" key="1">
    <citation type="submission" date="2019-11" db="EMBL/GenBank/DDBJ databases">
        <authorList>
            <person name="Yuan L."/>
        </authorList>
    </citation>
    <scope>NUCLEOTIDE SEQUENCE [LARGE SCALE GENOMIC DNA]</scope>
    <source>
        <strain evidence="3 4">TRM43335</strain>
    </source>
</reference>
<dbReference type="GO" id="GO:0046872">
    <property type="term" value="F:metal ion binding"/>
    <property type="evidence" value="ECO:0007669"/>
    <property type="project" value="InterPro"/>
</dbReference>
<evidence type="ECO:0000313" key="3">
    <source>
        <dbReference type="EMBL" id="MTE18846.1"/>
    </source>
</evidence>
<feature type="chain" id="PRO_5026088290" evidence="2">
    <location>
        <begin position="37"/>
        <end position="246"/>
    </location>
</feature>
<evidence type="ECO:0000256" key="2">
    <source>
        <dbReference type="SAM" id="SignalP"/>
    </source>
</evidence>
<name>A0A6G2B9P0_9ACTN</name>
<proteinExistence type="inferred from homology"/>
<dbReference type="EMBL" id="WIXO01000001">
    <property type="protein sequence ID" value="MTE18846.1"/>
    <property type="molecule type" value="Genomic_DNA"/>
</dbReference>
<dbReference type="Proteomes" id="UP000473014">
    <property type="component" value="Unassembled WGS sequence"/>
</dbReference>
<feature type="signal peptide" evidence="2">
    <location>
        <begin position="1"/>
        <end position="36"/>
    </location>
</feature>
<evidence type="ECO:0000256" key="1">
    <source>
        <dbReference type="ARBA" id="ARBA00010457"/>
    </source>
</evidence>
<comment type="caution">
    <text evidence="3">The sequence shown here is derived from an EMBL/GenBank/DDBJ whole genome shotgun (WGS) entry which is preliminary data.</text>
</comment>
<accession>A0A6G2B9P0</accession>
<gene>
    <name evidence="3" type="ORF">F0L17_06790</name>
</gene>
<dbReference type="RefSeq" id="WP_155070361.1">
    <property type="nucleotide sequence ID" value="NZ_WIXO01000001.1"/>
</dbReference>
<organism evidence="3 4">
    <name type="scientific">Streptomyces taklimakanensis</name>
    <dbReference type="NCBI Taxonomy" id="2569853"/>
    <lineage>
        <taxon>Bacteria</taxon>
        <taxon>Bacillati</taxon>
        <taxon>Actinomycetota</taxon>
        <taxon>Actinomycetes</taxon>
        <taxon>Kitasatosporales</taxon>
        <taxon>Streptomycetaceae</taxon>
        <taxon>Streptomyces</taxon>
    </lineage>
</organism>
<dbReference type="Gene3D" id="2.60.40.200">
    <property type="entry name" value="Superoxide dismutase, copper/zinc binding domain"/>
    <property type="match status" value="1"/>
</dbReference>
<dbReference type="AlphaFoldDB" id="A0A6G2B9P0"/>
<sequence>MPRGRKVAYTVPRAALRTGLTAALAVALAAAGTASAAGEPGPGLPGIIGLVDTARLAEAVDGAVNVGRTGHDRLTEGNRVAWARGTFAAPGDSGARSALTYDRRLVPAGATVEVAQFNGRRGMTITLGVQGLPEGRGYGAHVHTGPCTADPAAAGSRYQNVRDPRTRVTSPDFRYTNPENEVWLDFTTDEKGEGEAVSGHSWHFRAGEARSVVVYEHRTRRDPAHAGAAGRRVACVTVPFDPAGRG</sequence>
<dbReference type="InterPro" id="IPR036423">
    <property type="entry name" value="SOD-like_Cu/Zn_dom_sf"/>
</dbReference>
<keyword evidence="4" id="KW-1185">Reference proteome</keyword>
<protein>
    <submittedName>
        <fullName evidence="3">Superoxide dismutase family protein</fullName>
    </submittedName>
</protein>
<keyword evidence="2" id="KW-0732">Signal</keyword>
<comment type="similarity">
    <text evidence="1">Belongs to the Cu-Zn superoxide dismutase family.</text>
</comment>
<evidence type="ECO:0000313" key="4">
    <source>
        <dbReference type="Proteomes" id="UP000473014"/>
    </source>
</evidence>
<dbReference type="SUPFAM" id="SSF49329">
    <property type="entry name" value="Cu,Zn superoxide dismutase-like"/>
    <property type="match status" value="1"/>
</dbReference>
<dbReference type="GO" id="GO:0006801">
    <property type="term" value="P:superoxide metabolic process"/>
    <property type="evidence" value="ECO:0007669"/>
    <property type="project" value="InterPro"/>
</dbReference>